<dbReference type="CDD" id="cd07067">
    <property type="entry name" value="HP_PGM_like"/>
    <property type="match status" value="1"/>
</dbReference>
<dbReference type="EMBL" id="AQPN01000071">
    <property type="protein sequence ID" value="EOR94942.1"/>
    <property type="molecule type" value="Genomic_DNA"/>
</dbReference>
<dbReference type="eggNOG" id="COG2062">
    <property type="taxonomic scope" value="Bacteria"/>
</dbReference>
<dbReference type="SUPFAM" id="SSF53254">
    <property type="entry name" value="Phosphoglycerate mutase-like"/>
    <property type="match status" value="1"/>
</dbReference>
<dbReference type="RefSeq" id="WP_016195138.1">
    <property type="nucleotide sequence ID" value="NZ_AQPN01000071.1"/>
</dbReference>
<dbReference type="STRING" id="1150600.ADIARSV_1903"/>
<dbReference type="Pfam" id="PF00300">
    <property type="entry name" value="His_Phos_1"/>
    <property type="match status" value="1"/>
</dbReference>
<dbReference type="Proteomes" id="UP000014174">
    <property type="component" value="Unassembled WGS sequence"/>
</dbReference>
<dbReference type="InterPro" id="IPR013078">
    <property type="entry name" value="His_Pase_superF_clade-1"/>
</dbReference>
<keyword evidence="4" id="KW-1185">Reference proteome</keyword>
<evidence type="ECO:0000313" key="4">
    <source>
        <dbReference type="Proteomes" id="UP000014174"/>
    </source>
</evidence>
<dbReference type="AlphaFoldDB" id="R9GSV3"/>
<proteinExistence type="predicted"/>
<evidence type="ECO:0000256" key="2">
    <source>
        <dbReference type="PIRSR" id="PIRSR613078-2"/>
    </source>
</evidence>
<feature type="binding site" evidence="2">
    <location>
        <begin position="8"/>
        <end position="15"/>
    </location>
    <ligand>
        <name>substrate</name>
    </ligand>
</feature>
<feature type="active site" description="Proton donor/acceptor" evidence="1">
    <location>
        <position position="85"/>
    </location>
</feature>
<sequence>MKKLLLIRHGKSDWNNPDLSDFERPLNERGLKNAPMMAQRLLDNNIIPQKIVSSPALRAKQTAEMFAKTLGIADKEIQYSKEVYEATSTDLLGLINMFDDQYKYIALIGHNPGLTDLILHLCDSGMYNLPTCGMVMIHFPFTSWEMVSYETGSLKFFDFPKSDTEIDSILS</sequence>
<organism evidence="3 4">
    <name type="scientific">Arcticibacter svalbardensis MN12-7</name>
    <dbReference type="NCBI Taxonomy" id="1150600"/>
    <lineage>
        <taxon>Bacteria</taxon>
        <taxon>Pseudomonadati</taxon>
        <taxon>Bacteroidota</taxon>
        <taxon>Sphingobacteriia</taxon>
        <taxon>Sphingobacteriales</taxon>
        <taxon>Sphingobacteriaceae</taxon>
        <taxon>Arcticibacter</taxon>
    </lineage>
</organism>
<gene>
    <name evidence="3" type="ORF">ADIARSV_1903</name>
</gene>
<dbReference type="PANTHER" id="PTHR47623:SF1">
    <property type="entry name" value="OS09G0287300 PROTEIN"/>
    <property type="match status" value="1"/>
</dbReference>
<dbReference type="OrthoDB" id="9810154at2"/>
<feature type="binding site" evidence="2">
    <location>
        <position position="58"/>
    </location>
    <ligand>
        <name>substrate</name>
    </ligand>
</feature>
<accession>R9GSV3</accession>
<dbReference type="Gene3D" id="3.40.50.1240">
    <property type="entry name" value="Phosphoglycerate mutase-like"/>
    <property type="match status" value="1"/>
</dbReference>
<reference evidence="3 4" key="1">
    <citation type="journal article" date="2013" name="Genome Announc.">
        <title>Draft Genome Sequence of Arcticibacter svalbardensis Strain MN12-7T, a Member of the Family Sphingobacteriaceae Isolated from an Arctic Soil Sample.</title>
        <authorList>
            <person name="Shivaji S."/>
            <person name="Ara S."/>
            <person name="Prasad S."/>
            <person name="Manasa B.P."/>
            <person name="Begum Z."/>
            <person name="Singh A."/>
            <person name="Kumar Pinnaka A."/>
        </authorList>
    </citation>
    <scope>NUCLEOTIDE SEQUENCE [LARGE SCALE GENOMIC DNA]</scope>
    <source>
        <strain evidence="3 4">MN12-7</strain>
    </source>
</reference>
<comment type="caution">
    <text evidence="3">The sequence shown here is derived from an EMBL/GenBank/DDBJ whole genome shotgun (WGS) entry which is preliminary data.</text>
</comment>
<feature type="active site" description="Tele-phosphohistidine intermediate" evidence="1">
    <location>
        <position position="9"/>
    </location>
</feature>
<dbReference type="SMART" id="SM00855">
    <property type="entry name" value="PGAM"/>
    <property type="match status" value="1"/>
</dbReference>
<protein>
    <submittedName>
        <fullName evidence="3">Phosphohistidine phosphatase SixA</fullName>
    </submittedName>
</protein>
<evidence type="ECO:0000256" key="1">
    <source>
        <dbReference type="PIRSR" id="PIRSR613078-1"/>
    </source>
</evidence>
<dbReference type="InterPro" id="IPR029033">
    <property type="entry name" value="His_PPase_superfam"/>
</dbReference>
<evidence type="ECO:0000313" key="3">
    <source>
        <dbReference type="EMBL" id="EOR94942.1"/>
    </source>
</evidence>
<dbReference type="PANTHER" id="PTHR47623">
    <property type="entry name" value="OS09G0287300 PROTEIN"/>
    <property type="match status" value="1"/>
</dbReference>
<name>R9GSV3_9SPHI</name>